<organism evidence="1">
    <name type="scientific">Fagus sylvatica</name>
    <name type="common">Beechnut</name>
    <dbReference type="NCBI Taxonomy" id="28930"/>
    <lineage>
        <taxon>Eukaryota</taxon>
        <taxon>Viridiplantae</taxon>
        <taxon>Streptophyta</taxon>
        <taxon>Embryophyta</taxon>
        <taxon>Tracheophyta</taxon>
        <taxon>Spermatophyta</taxon>
        <taxon>Magnoliopsida</taxon>
        <taxon>eudicotyledons</taxon>
        <taxon>Gunneridae</taxon>
        <taxon>Pentapetalae</taxon>
        <taxon>rosids</taxon>
        <taxon>fabids</taxon>
        <taxon>Fagales</taxon>
        <taxon>Fagaceae</taxon>
        <taxon>Fagus</taxon>
    </lineage>
</organism>
<gene>
    <name evidence="1" type="ORF">FSB_LOCUS26526</name>
</gene>
<evidence type="ECO:0000313" key="1">
    <source>
        <dbReference type="EMBL" id="SPC98644.1"/>
    </source>
</evidence>
<dbReference type="EMBL" id="OIVN01001890">
    <property type="protein sequence ID" value="SPC98644.1"/>
    <property type="molecule type" value="Genomic_DNA"/>
</dbReference>
<dbReference type="AlphaFoldDB" id="A0A2N9GHK0"/>
<name>A0A2N9GHK0_FAGSY</name>
<sequence>MESGGWLMASEMGSGGDEEGEVFLKNLDGSDLLALVVSAAIATDKILKRGFDGGREIAKEAIDEDALHEICREP</sequence>
<protein>
    <submittedName>
        <fullName evidence="1">Uncharacterized protein</fullName>
    </submittedName>
</protein>
<accession>A0A2N9GHK0</accession>
<proteinExistence type="predicted"/>
<reference evidence="1" key="1">
    <citation type="submission" date="2018-02" db="EMBL/GenBank/DDBJ databases">
        <authorList>
            <person name="Cohen D.B."/>
            <person name="Kent A.D."/>
        </authorList>
    </citation>
    <scope>NUCLEOTIDE SEQUENCE</scope>
</reference>